<dbReference type="SUPFAM" id="SSF56784">
    <property type="entry name" value="HAD-like"/>
    <property type="match status" value="1"/>
</dbReference>
<dbReference type="InterPro" id="IPR006439">
    <property type="entry name" value="HAD-SF_hydro_IA"/>
</dbReference>
<comment type="caution">
    <text evidence="1">The sequence shown here is derived from an EMBL/GenBank/DDBJ whole genome shotgun (WGS) entry which is preliminary data.</text>
</comment>
<evidence type="ECO:0000313" key="2">
    <source>
        <dbReference type="Proteomes" id="UP001230426"/>
    </source>
</evidence>
<dbReference type="NCBIfam" id="TIGR01509">
    <property type="entry name" value="HAD-SF-IA-v3"/>
    <property type="match status" value="1"/>
</dbReference>
<dbReference type="PANTHER" id="PTHR43611">
    <property type="entry name" value="ALPHA-D-GLUCOSE 1-PHOSPHATE PHOSPHATASE"/>
    <property type="match status" value="1"/>
</dbReference>
<sequence length="204" mass="22782">MKWVVFGYAGVINFPPPEHAGALLPQTVDVAPERFWPAYWEDRRAYDLGAVDARHFWAGVCARLGRTADPDLLEVLSALDLKAWTHLNPDTLALVKELARRNVPLALLSNTPVELARLIDGRPWARLFRHRFFSADLRRVKPDPQAFRQMCERLGARPGDLLLVDGRRENVAAAEAVGIESVLFTDALRLRSDLARTPAAGAAR</sequence>
<dbReference type="GO" id="GO:0016787">
    <property type="term" value="F:hydrolase activity"/>
    <property type="evidence" value="ECO:0007669"/>
    <property type="project" value="UniProtKB-KW"/>
</dbReference>
<keyword evidence="2" id="KW-1185">Reference proteome</keyword>
<dbReference type="Gene3D" id="3.40.50.1000">
    <property type="entry name" value="HAD superfamily/HAD-like"/>
    <property type="match status" value="1"/>
</dbReference>
<dbReference type="Proteomes" id="UP001230426">
    <property type="component" value="Unassembled WGS sequence"/>
</dbReference>
<dbReference type="InterPro" id="IPR036412">
    <property type="entry name" value="HAD-like_sf"/>
</dbReference>
<dbReference type="PRINTS" id="PR00413">
    <property type="entry name" value="HADHALOGNASE"/>
</dbReference>
<keyword evidence="1" id="KW-0378">Hydrolase</keyword>
<reference evidence="1 2" key="1">
    <citation type="submission" date="2023-07" db="EMBL/GenBank/DDBJ databases">
        <title>Sequencing the genomes of 1000 actinobacteria strains.</title>
        <authorList>
            <person name="Klenk H.-P."/>
        </authorList>
    </citation>
    <scope>NUCLEOTIDE SEQUENCE [LARGE SCALE GENOMIC DNA]</scope>
    <source>
        <strain evidence="1 2">DSM 44109</strain>
    </source>
</reference>
<dbReference type="RefSeq" id="WP_306858237.1">
    <property type="nucleotide sequence ID" value="NZ_JAUSRB010000001.1"/>
</dbReference>
<proteinExistence type="predicted"/>
<evidence type="ECO:0000313" key="1">
    <source>
        <dbReference type="EMBL" id="MDP9862232.1"/>
    </source>
</evidence>
<dbReference type="Pfam" id="PF00702">
    <property type="entry name" value="Hydrolase"/>
    <property type="match status" value="1"/>
</dbReference>
<dbReference type="InterPro" id="IPR023214">
    <property type="entry name" value="HAD_sf"/>
</dbReference>
<organism evidence="1 2">
    <name type="scientific">Streptosporangium brasiliense</name>
    <dbReference type="NCBI Taxonomy" id="47480"/>
    <lineage>
        <taxon>Bacteria</taxon>
        <taxon>Bacillati</taxon>
        <taxon>Actinomycetota</taxon>
        <taxon>Actinomycetes</taxon>
        <taxon>Streptosporangiales</taxon>
        <taxon>Streptosporangiaceae</taxon>
        <taxon>Streptosporangium</taxon>
    </lineage>
</organism>
<protein>
    <submittedName>
        <fullName evidence="1">Hydrolase of the HAD superfamily</fullName>
    </submittedName>
</protein>
<dbReference type="EMBL" id="JAUSRB010000001">
    <property type="protein sequence ID" value="MDP9862232.1"/>
    <property type="molecule type" value="Genomic_DNA"/>
</dbReference>
<dbReference type="CDD" id="cd02603">
    <property type="entry name" value="HAD_sEH-N_like"/>
    <property type="match status" value="1"/>
</dbReference>
<dbReference type="PANTHER" id="PTHR43611:SF3">
    <property type="entry name" value="FLAVIN MONONUCLEOTIDE HYDROLASE 1, CHLOROPLATIC"/>
    <property type="match status" value="1"/>
</dbReference>
<accession>A0ABT9QZ55</accession>
<gene>
    <name evidence="1" type="ORF">J2S55_001491</name>
</gene>
<name>A0ABT9QZ55_9ACTN</name>